<reference evidence="4 5" key="1">
    <citation type="submission" date="2020-06" db="EMBL/GenBank/DDBJ databases">
        <title>Genome sequence of 2 isolates from Red Sea Mangroves.</title>
        <authorList>
            <person name="Sefrji F."/>
            <person name="Michoud G."/>
            <person name="Merlino G."/>
            <person name="Daffonchio D."/>
        </authorList>
    </citation>
    <scope>NUCLEOTIDE SEQUENCE [LARGE SCALE GENOMIC DNA]</scope>
    <source>
        <strain evidence="4 5">R1DC25</strain>
    </source>
</reference>
<dbReference type="PANTHER" id="PTHR46797:SF2">
    <property type="entry name" value="TRANSCRIPTIONAL REGULATOR"/>
    <property type="match status" value="1"/>
</dbReference>
<sequence>MRLTPPSPIATARPEASQDEDRALGRAIRDIRQARGLSLKDVADGAGVSVGLLSQIERGLSSPSIRALRAVCAVLDVPVHALFESPAAVIEEDSRRIVRAGDRRSLDFGAKAMVKELLTPDEEGALQVMEVILGPGGGSGEEPYSHEGEEAGVVLRGRMELYVDGTTYRLGEGDAFRFESTLPHMFRNAARSTTRVLWIVTPPVY</sequence>
<dbReference type="SMART" id="SM00530">
    <property type="entry name" value="HTH_XRE"/>
    <property type="match status" value="1"/>
</dbReference>
<dbReference type="InterPro" id="IPR014710">
    <property type="entry name" value="RmlC-like_jellyroll"/>
</dbReference>
<dbReference type="SUPFAM" id="SSF47413">
    <property type="entry name" value="lambda repressor-like DNA-binding domains"/>
    <property type="match status" value="1"/>
</dbReference>
<dbReference type="Gene3D" id="1.10.260.40">
    <property type="entry name" value="lambda repressor-like DNA-binding domains"/>
    <property type="match status" value="1"/>
</dbReference>
<dbReference type="EMBL" id="CP058214">
    <property type="protein sequence ID" value="QPC42631.1"/>
    <property type="molecule type" value="Genomic_DNA"/>
</dbReference>
<feature type="domain" description="HTH cro/C1-type" evidence="3">
    <location>
        <begin position="28"/>
        <end position="82"/>
    </location>
</feature>
<dbReference type="InterPro" id="IPR013096">
    <property type="entry name" value="Cupin_2"/>
</dbReference>
<dbReference type="PROSITE" id="PS50943">
    <property type="entry name" value="HTH_CROC1"/>
    <property type="match status" value="1"/>
</dbReference>
<dbReference type="PANTHER" id="PTHR46797">
    <property type="entry name" value="HTH-TYPE TRANSCRIPTIONAL REGULATOR"/>
    <property type="match status" value="1"/>
</dbReference>
<gene>
    <name evidence="4" type="ORF">HW532_07900</name>
</gene>
<dbReference type="InterPro" id="IPR010982">
    <property type="entry name" value="Lambda_DNA-bd_dom_sf"/>
</dbReference>
<evidence type="ECO:0000256" key="1">
    <source>
        <dbReference type="ARBA" id="ARBA00023125"/>
    </source>
</evidence>
<keyword evidence="1" id="KW-0238">DNA-binding</keyword>
<dbReference type="InterPro" id="IPR011051">
    <property type="entry name" value="RmlC_Cupin_sf"/>
</dbReference>
<dbReference type="CDD" id="cd00093">
    <property type="entry name" value="HTH_XRE"/>
    <property type="match status" value="1"/>
</dbReference>
<evidence type="ECO:0000259" key="3">
    <source>
        <dbReference type="PROSITE" id="PS50943"/>
    </source>
</evidence>
<dbReference type="Proteomes" id="UP000593594">
    <property type="component" value="Chromosome"/>
</dbReference>
<dbReference type="GO" id="GO:0003677">
    <property type="term" value="F:DNA binding"/>
    <property type="evidence" value="ECO:0007669"/>
    <property type="project" value="UniProtKB-KW"/>
</dbReference>
<protein>
    <submittedName>
        <fullName evidence="4">Cupin domain-containing protein</fullName>
    </submittedName>
</protein>
<feature type="region of interest" description="Disordered" evidence="2">
    <location>
        <begin position="1"/>
        <end position="21"/>
    </location>
</feature>
<dbReference type="GO" id="GO:0003700">
    <property type="term" value="F:DNA-binding transcription factor activity"/>
    <property type="evidence" value="ECO:0007669"/>
    <property type="project" value="TreeGrafter"/>
</dbReference>
<dbReference type="KEGG" id="kmn:HW532_07900"/>
<dbReference type="InterPro" id="IPR001387">
    <property type="entry name" value="Cro/C1-type_HTH"/>
</dbReference>
<dbReference type="InterPro" id="IPR050807">
    <property type="entry name" value="TransReg_Diox_bact_type"/>
</dbReference>
<evidence type="ECO:0000313" key="5">
    <source>
        <dbReference type="Proteomes" id="UP000593594"/>
    </source>
</evidence>
<accession>A0A7S8HBL7</accession>
<dbReference type="Pfam" id="PF07883">
    <property type="entry name" value="Cupin_2"/>
    <property type="match status" value="1"/>
</dbReference>
<organism evidence="4 5">
    <name type="scientific">Kaustia mangrovi</name>
    <dbReference type="NCBI Taxonomy" id="2593653"/>
    <lineage>
        <taxon>Bacteria</taxon>
        <taxon>Pseudomonadati</taxon>
        <taxon>Pseudomonadota</taxon>
        <taxon>Alphaproteobacteria</taxon>
        <taxon>Hyphomicrobiales</taxon>
        <taxon>Parvibaculaceae</taxon>
        <taxon>Kaustia</taxon>
    </lineage>
</organism>
<evidence type="ECO:0000256" key="2">
    <source>
        <dbReference type="SAM" id="MobiDB-lite"/>
    </source>
</evidence>
<dbReference type="AlphaFoldDB" id="A0A7S8HBL7"/>
<name>A0A7S8HBL7_9HYPH</name>
<dbReference type="Gene3D" id="2.60.120.10">
    <property type="entry name" value="Jelly Rolls"/>
    <property type="match status" value="1"/>
</dbReference>
<dbReference type="GO" id="GO:0005829">
    <property type="term" value="C:cytosol"/>
    <property type="evidence" value="ECO:0007669"/>
    <property type="project" value="TreeGrafter"/>
</dbReference>
<dbReference type="Pfam" id="PF01381">
    <property type="entry name" value="HTH_3"/>
    <property type="match status" value="1"/>
</dbReference>
<evidence type="ECO:0000313" key="4">
    <source>
        <dbReference type="EMBL" id="QPC42631.1"/>
    </source>
</evidence>
<proteinExistence type="predicted"/>
<dbReference type="RefSeq" id="WP_213163866.1">
    <property type="nucleotide sequence ID" value="NZ_CP058214.1"/>
</dbReference>
<dbReference type="CDD" id="cd02209">
    <property type="entry name" value="cupin_XRE_C"/>
    <property type="match status" value="1"/>
</dbReference>
<dbReference type="SUPFAM" id="SSF51182">
    <property type="entry name" value="RmlC-like cupins"/>
    <property type="match status" value="1"/>
</dbReference>
<keyword evidence="5" id="KW-1185">Reference proteome</keyword>